<gene>
    <name evidence="1" type="ORF">E3N88_33583</name>
</gene>
<organism evidence="1 2">
    <name type="scientific">Mikania micrantha</name>
    <name type="common">bitter vine</name>
    <dbReference type="NCBI Taxonomy" id="192012"/>
    <lineage>
        <taxon>Eukaryota</taxon>
        <taxon>Viridiplantae</taxon>
        <taxon>Streptophyta</taxon>
        <taxon>Embryophyta</taxon>
        <taxon>Tracheophyta</taxon>
        <taxon>Spermatophyta</taxon>
        <taxon>Magnoliopsida</taxon>
        <taxon>eudicotyledons</taxon>
        <taxon>Gunneridae</taxon>
        <taxon>Pentapetalae</taxon>
        <taxon>asterids</taxon>
        <taxon>campanulids</taxon>
        <taxon>Asterales</taxon>
        <taxon>Asteraceae</taxon>
        <taxon>Asteroideae</taxon>
        <taxon>Heliantheae alliance</taxon>
        <taxon>Eupatorieae</taxon>
        <taxon>Mikania</taxon>
    </lineage>
</organism>
<proteinExistence type="predicted"/>
<dbReference type="EMBL" id="SZYD01000016">
    <property type="protein sequence ID" value="KAD3338062.1"/>
    <property type="molecule type" value="Genomic_DNA"/>
</dbReference>
<dbReference type="InterPro" id="IPR011989">
    <property type="entry name" value="ARM-like"/>
</dbReference>
<keyword evidence="2" id="KW-1185">Reference proteome</keyword>
<dbReference type="Gene3D" id="1.25.10.10">
    <property type="entry name" value="Leucine-rich Repeat Variant"/>
    <property type="match status" value="1"/>
</dbReference>
<comment type="caution">
    <text evidence="1">The sequence shown here is derived from an EMBL/GenBank/DDBJ whole genome shotgun (WGS) entry which is preliminary data.</text>
</comment>
<dbReference type="GO" id="GO:0005768">
    <property type="term" value="C:endosome"/>
    <property type="evidence" value="ECO:0007669"/>
    <property type="project" value="TreeGrafter"/>
</dbReference>
<reference evidence="1 2" key="1">
    <citation type="submission" date="2019-05" db="EMBL/GenBank/DDBJ databases">
        <title>Mikania micrantha, genome provides insights into the molecular mechanism of rapid growth.</title>
        <authorList>
            <person name="Liu B."/>
        </authorList>
    </citation>
    <scope>NUCLEOTIDE SEQUENCE [LARGE SCALE GENOMIC DNA]</scope>
    <source>
        <strain evidence="1">NLD-2019</strain>
        <tissue evidence="1">Leaf</tissue>
    </source>
</reference>
<dbReference type="SUPFAM" id="SSF48371">
    <property type="entry name" value="ARM repeat"/>
    <property type="match status" value="1"/>
</dbReference>
<evidence type="ECO:0000313" key="2">
    <source>
        <dbReference type="Proteomes" id="UP000326396"/>
    </source>
</evidence>
<accession>A0A5N6MC84</accession>
<dbReference type="OrthoDB" id="18190at2759"/>
<dbReference type="GO" id="GO:0010496">
    <property type="term" value="P:intercellular transport"/>
    <property type="evidence" value="ECO:0007669"/>
    <property type="project" value="TreeGrafter"/>
</dbReference>
<dbReference type="PANTHER" id="PTHR20938">
    <property type="entry name" value="INTEGRATOR COMPLEX SUBUNIT 4"/>
    <property type="match status" value="1"/>
</dbReference>
<sequence length="812" mass="91675">MEQELFSNFEQTLKNQTKTSLKPFSIARSLIINPSTSDQTISSIIQTLSQNPQLHSNHVISLISEISLVRPHFSATVTAVLCSISFNHPDVPPRAAALALSTLVSLPPASDSDLIPAYSEMTEGLFLSLCFGSSVPVRHRLLLDAERFDVRPSILLTVFLAFTKDPYPYVRKAALDGLIGLCNRVVFKDGGMIKGCYLRGVELLSDTEDCARCSAVRMVCEWGKLVVEISEDKSKRDSSDALYVQLCSMVRGMSMNVRIEAFNALGKVEMVSQYLLMQTLSKKVIEENKISGIFSGKHFLSQALSAAGAFLHGLEDEFYEVRSSACYSSRMPAIFSAELAEKVLGLLMDVLNDDSIVVRLGARETMHHLAVSGHLKVQEMHMHMFLGTLVNMNSSIRITSRKVLRLTKFDNMPKFKLAVDNLIHSLEMYPQDEPDVLFVIFGIGRNHGRFAASITEETFLEHSYIIPPTIFSYVVTMLGRISNGLTEVMDWSTLLSYLSHCSSSTGPHHIEAEDDVATEVNGQITISLVADPFEPHDLEYNNIKFVLANIAEIWQPLTKLGCGSELLTALRHWKEHVTDSCQPDSTLTFTLQYLRVMKLLSKAWWHTMCPLDPIYIRIGDVGYILQKLETKLRELRYRFIGLSKEEELHLEELTLVVCTLRLSVFYPPYHASTLKKLFMYKEASTAHSRFLTELMKTLQKDERLPVGIPLKMKLHNTLAGTKLWLKMSRSTDVVHYVFIDLKEFEGCDEMREFKYMAPFYKTPKADSFVLVLIIGMECLAEEASCYRGYGPSHELVYLCKEKEVFFSSVKNT</sequence>
<dbReference type="Proteomes" id="UP000326396">
    <property type="component" value="Linkage Group LG6"/>
</dbReference>
<dbReference type="PANTHER" id="PTHR20938:SF0">
    <property type="entry name" value="INTEGRATOR COMPLEX SUBUNIT 4"/>
    <property type="match status" value="1"/>
</dbReference>
<protein>
    <submittedName>
        <fullName evidence="1">Uncharacterized protein</fullName>
    </submittedName>
</protein>
<dbReference type="InterPro" id="IPR016024">
    <property type="entry name" value="ARM-type_fold"/>
</dbReference>
<dbReference type="AlphaFoldDB" id="A0A5N6MC84"/>
<evidence type="ECO:0000313" key="1">
    <source>
        <dbReference type="EMBL" id="KAD3338062.1"/>
    </source>
</evidence>
<name>A0A5N6MC84_9ASTR</name>